<dbReference type="eggNOG" id="ENOG5030ZGZ">
    <property type="taxonomic scope" value="Bacteria"/>
</dbReference>
<protein>
    <recommendedName>
        <fullName evidence="3">DUF4194 domain-containing protein</fullName>
    </recommendedName>
</protein>
<accession>F5YBF0</accession>
<keyword evidence="2" id="KW-1185">Reference proteome</keyword>
<proteinExistence type="predicted"/>
<dbReference type="Pfam" id="PF13835">
    <property type="entry name" value="DUF4194"/>
    <property type="match status" value="1"/>
</dbReference>
<dbReference type="STRING" id="545695.TREAZ_1858"/>
<dbReference type="OrthoDB" id="160982at2"/>
<dbReference type="RefSeq" id="WP_015710175.1">
    <property type="nucleotide sequence ID" value="NC_015577.1"/>
</dbReference>
<evidence type="ECO:0000313" key="2">
    <source>
        <dbReference type="Proteomes" id="UP000009222"/>
    </source>
</evidence>
<dbReference type="InParanoid" id="F5YBF0"/>
<dbReference type="KEGG" id="taz:TREAZ_1858"/>
<sequence length="202" mass="22904">MLQDLQGLSLITELTASDFDLFKTAVRTLLAKTFIIRGIEKERELYDFAIRNASLFDAWFSCMDASLVRDESLGVVSFRGGGDTRLRLGREETCAFLVARLLYEEKRAELFLTAFPTVRIGDFVDRYNAMADEKLKKTRQKEIFRRLQSYKVIAFDASDFADPEGTMILYPSLAMGLDRDGIDELMAQIAQVTAAKKEDNPS</sequence>
<organism evidence="1 2">
    <name type="scientific">Leadbettera azotonutricia (strain ATCC BAA-888 / DSM 13862 / ZAS-9)</name>
    <name type="common">Treponema azotonutricium</name>
    <dbReference type="NCBI Taxonomy" id="545695"/>
    <lineage>
        <taxon>Bacteria</taxon>
        <taxon>Pseudomonadati</taxon>
        <taxon>Spirochaetota</taxon>
        <taxon>Spirochaetia</taxon>
        <taxon>Spirochaetales</taxon>
        <taxon>Breznakiellaceae</taxon>
        <taxon>Leadbettera</taxon>
    </lineage>
</organism>
<reference evidence="2" key="1">
    <citation type="submission" date="2009-12" db="EMBL/GenBank/DDBJ databases">
        <title>Complete sequence of Treponema azotonutricium strain ZAS-9.</title>
        <authorList>
            <person name="Tetu S.G."/>
            <person name="Matson E."/>
            <person name="Ren Q."/>
            <person name="Seshadri R."/>
            <person name="Elbourne L."/>
            <person name="Hassan K.A."/>
            <person name="Durkin A."/>
            <person name="Radune D."/>
            <person name="Mohamoud Y."/>
            <person name="Shay R."/>
            <person name="Jin S."/>
            <person name="Zhang X."/>
            <person name="Lucey K."/>
            <person name="Ballor N.R."/>
            <person name="Ottesen E."/>
            <person name="Rosenthal R."/>
            <person name="Allen A."/>
            <person name="Leadbetter J.R."/>
            <person name="Paulsen I.T."/>
        </authorList>
    </citation>
    <scope>NUCLEOTIDE SEQUENCE [LARGE SCALE GENOMIC DNA]</scope>
    <source>
        <strain evidence="2">ATCC BAA-888 / DSM 13862 / ZAS-9</strain>
    </source>
</reference>
<evidence type="ECO:0000313" key="1">
    <source>
        <dbReference type="EMBL" id="AEF83496.1"/>
    </source>
</evidence>
<dbReference type="InterPro" id="IPR025449">
    <property type="entry name" value="JetB"/>
</dbReference>
<dbReference type="HOGENOM" id="CLU_084423_3_0_12"/>
<dbReference type="Proteomes" id="UP000009222">
    <property type="component" value="Chromosome"/>
</dbReference>
<reference evidence="1 2" key="2">
    <citation type="journal article" date="2011" name="ISME J.">
        <title>RNA-seq reveals cooperative metabolic interactions between two termite-gut spirochete species in co-culture.</title>
        <authorList>
            <person name="Rosenthal A.Z."/>
            <person name="Matson E.G."/>
            <person name="Eldar A."/>
            <person name="Leadbetter J.R."/>
        </authorList>
    </citation>
    <scope>NUCLEOTIDE SEQUENCE [LARGE SCALE GENOMIC DNA]</scope>
    <source>
        <strain evidence="2">ATCC BAA-888 / DSM 13862 / ZAS-9</strain>
    </source>
</reference>
<dbReference type="AlphaFoldDB" id="F5YBF0"/>
<name>F5YBF0_LEAAZ</name>
<dbReference type="EMBL" id="CP001841">
    <property type="protein sequence ID" value="AEF83496.1"/>
    <property type="molecule type" value="Genomic_DNA"/>
</dbReference>
<evidence type="ECO:0008006" key="3">
    <source>
        <dbReference type="Google" id="ProtNLM"/>
    </source>
</evidence>
<gene>
    <name evidence="1" type="ordered locus">TREAZ_1858</name>
</gene>